<organism evidence="2 3">
    <name type="scientific">Candidatus Roizmanbacteria bacterium RIFCSPLOWO2_01_FULL_40_42</name>
    <dbReference type="NCBI Taxonomy" id="1802066"/>
    <lineage>
        <taxon>Bacteria</taxon>
        <taxon>Candidatus Roizmaniibacteriota</taxon>
    </lineage>
</organism>
<proteinExistence type="predicted"/>
<feature type="transmembrane region" description="Helical" evidence="1">
    <location>
        <begin position="63"/>
        <end position="96"/>
    </location>
</feature>
<reference evidence="2 3" key="1">
    <citation type="journal article" date="2016" name="Nat. Commun.">
        <title>Thousands of microbial genomes shed light on interconnected biogeochemical processes in an aquifer system.</title>
        <authorList>
            <person name="Anantharaman K."/>
            <person name="Brown C.T."/>
            <person name="Hug L.A."/>
            <person name="Sharon I."/>
            <person name="Castelle C.J."/>
            <person name="Probst A.J."/>
            <person name="Thomas B.C."/>
            <person name="Singh A."/>
            <person name="Wilkins M.J."/>
            <person name="Karaoz U."/>
            <person name="Brodie E.L."/>
            <person name="Williams K.H."/>
            <person name="Hubbard S.S."/>
            <person name="Banfield J.F."/>
        </authorList>
    </citation>
    <scope>NUCLEOTIDE SEQUENCE [LARGE SCALE GENOMIC DNA]</scope>
</reference>
<feature type="transmembrane region" description="Helical" evidence="1">
    <location>
        <begin position="134"/>
        <end position="152"/>
    </location>
</feature>
<comment type="caution">
    <text evidence="2">The sequence shown here is derived from an EMBL/GenBank/DDBJ whole genome shotgun (WGS) entry which is preliminary data.</text>
</comment>
<dbReference type="Proteomes" id="UP000178558">
    <property type="component" value="Unassembled WGS sequence"/>
</dbReference>
<evidence type="ECO:0000313" key="2">
    <source>
        <dbReference type="EMBL" id="OGK50808.1"/>
    </source>
</evidence>
<evidence type="ECO:0000313" key="3">
    <source>
        <dbReference type="Proteomes" id="UP000178558"/>
    </source>
</evidence>
<evidence type="ECO:0000256" key="1">
    <source>
        <dbReference type="SAM" id="Phobius"/>
    </source>
</evidence>
<accession>A0A1F7J5E1</accession>
<protein>
    <submittedName>
        <fullName evidence="2">Uncharacterized protein</fullName>
    </submittedName>
</protein>
<keyword evidence="1" id="KW-0812">Transmembrane</keyword>
<keyword evidence="1" id="KW-1133">Transmembrane helix</keyword>
<name>A0A1F7J5E1_9BACT</name>
<keyword evidence="1" id="KW-0472">Membrane</keyword>
<feature type="transmembrane region" description="Helical" evidence="1">
    <location>
        <begin position="12"/>
        <end position="42"/>
    </location>
</feature>
<feature type="transmembrane region" description="Helical" evidence="1">
    <location>
        <begin position="102"/>
        <end position="122"/>
    </location>
</feature>
<gene>
    <name evidence="2" type="ORF">A3B50_00825</name>
</gene>
<dbReference type="AlphaFoldDB" id="A0A1F7J5E1"/>
<sequence>MSSLGLVLILNAVFFLSVFFIQNVFVALIITTVALFTILFILRQTKIISAHHFFNIERFTSKHYNFLIVCLIIFLVLEKPIGVTASLFASFFVFAYLNKLEYRISFFLALMVLIITSLLIAGKNYVAAEISSKITYFFLIVGVVWYFVEFVIKKLGEFNNYSLSND</sequence>
<dbReference type="EMBL" id="MGAQ01000010">
    <property type="protein sequence ID" value="OGK50808.1"/>
    <property type="molecule type" value="Genomic_DNA"/>
</dbReference>